<keyword evidence="2" id="KW-1133">Transmembrane helix</keyword>
<dbReference type="EMBL" id="JAEEGB010000005">
    <property type="protein sequence ID" value="MBI6871859.1"/>
    <property type="molecule type" value="Genomic_DNA"/>
</dbReference>
<dbReference type="AlphaFoldDB" id="A0A934M088"/>
<evidence type="ECO:0000313" key="4">
    <source>
        <dbReference type="EMBL" id="MBI6871859.1"/>
    </source>
</evidence>
<reference evidence="4" key="1">
    <citation type="submission" date="2020-12" db="EMBL/GenBank/DDBJ databases">
        <title>Clostridium thailandense sp. nov., a novel acetogenic bacterium isolated from peat land soil in Thailand.</title>
        <authorList>
            <person name="Chaikitkaew S."/>
            <person name="Birkeland N.K."/>
        </authorList>
    </citation>
    <scope>NUCLEOTIDE SEQUENCE</scope>
    <source>
        <strain evidence="4">DSM 17425</strain>
    </source>
</reference>
<feature type="transmembrane region" description="Helical" evidence="2">
    <location>
        <begin position="29"/>
        <end position="54"/>
    </location>
</feature>
<keyword evidence="5" id="KW-1185">Reference proteome</keyword>
<keyword evidence="2" id="KW-0812">Transmembrane</keyword>
<feature type="region of interest" description="Disordered" evidence="1">
    <location>
        <begin position="284"/>
        <end position="304"/>
    </location>
</feature>
<evidence type="ECO:0000256" key="2">
    <source>
        <dbReference type="SAM" id="Phobius"/>
    </source>
</evidence>
<keyword evidence="2" id="KW-0472">Membrane</keyword>
<dbReference type="Pfam" id="PF13786">
    <property type="entry name" value="DUF4179"/>
    <property type="match status" value="1"/>
</dbReference>
<evidence type="ECO:0000259" key="3">
    <source>
        <dbReference type="Pfam" id="PF13786"/>
    </source>
</evidence>
<dbReference type="RefSeq" id="WP_211141297.1">
    <property type="nucleotide sequence ID" value="NZ_JAEEGB010000005.1"/>
</dbReference>
<dbReference type="InterPro" id="IPR025436">
    <property type="entry name" value="DUF4179"/>
</dbReference>
<protein>
    <submittedName>
        <fullName evidence="4">DUF4179 domain-containing protein</fullName>
    </submittedName>
</protein>
<evidence type="ECO:0000313" key="5">
    <source>
        <dbReference type="Proteomes" id="UP000622687"/>
    </source>
</evidence>
<dbReference type="Proteomes" id="UP000622687">
    <property type="component" value="Unassembled WGS sequence"/>
</dbReference>
<comment type="caution">
    <text evidence="4">The sequence shown here is derived from an EMBL/GenBank/DDBJ whole genome shotgun (WGS) entry which is preliminary data.</text>
</comment>
<accession>A0A934M088</accession>
<sequence>MNYNIPDNLMDNVEKNLRKHVENRKRKKYIHIAAAAIVSLLIILPISTLALAHYNNSILYKQEIDLARENKNITEVNKVFKYRDVQFTIKEILADDMGIEVIYDVSDPRYSINKVTFCDKDNKEFEAWGQSFPVPDPDANSDNKEKSLSITINNSIADYMHNNPITLKVDNLLFIDNKKSNNFFDKLNSLIHNNNNYNNIKVDWTLKMQVPMQPIKVIPVNKEYPLDIGTLKINSFKVGVLKSIMDYSFMPKDKNIEFIHPLFSVRLDKEYLIDEWGDDSSTDAGLVDTGSKDKLNSGERTGSHGTQKFKSVYYKNPNEIGIKLIGIQANYVFSNQKIYNIDKNKLPMEFDCDGEKFKVTSVEEKNDSTEWTIEYCKTNRIFKEFNFIFSGSDSTISNSENIQFTDQSSRDKIYDSLVKKVPNLKAIEYQLGNLQNGTIITKVTTNSKSTKLIINNAVKNLIYDEEEVIIHK</sequence>
<gene>
    <name evidence="4" type="ORF">I6U51_03955</name>
</gene>
<proteinExistence type="predicted"/>
<name>A0A934M088_9CLOT</name>
<evidence type="ECO:0000256" key="1">
    <source>
        <dbReference type="SAM" id="MobiDB-lite"/>
    </source>
</evidence>
<feature type="domain" description="DUF4179" evidence="3">
    <location>
        <begin position="24"/>
        <end position="106"/>
    </location>
</feature>
<organism evidence="4 5">
    <name type="scientific">Clostridium aciditolerans</name>
    <dbReference type="NCBI Taxonomy" id="339861"/>
    <lineage>
        <taxon>Bacteria</taxon>
        <taxon>Bacillati</taxon>
        <taxon>Bacillota</taxon>
        <taxon>Clostridia</taxon>
        <taxon>Eubacteriales</taxon>
        <taxon>Clostridiaceae</taxon>
        <taxon>Clostridium</taxon>
    </lineage>
</organism>